<dbReference type="PANTHER" id="PTHR11699">
    <property type="entry name" value="ALDEHYDE DEHYDROGENASE-RELATED"/>
    <property type="match status" value="1"/>
</dbReference>
<dbReference type="InterPro" id="IPR016162">
    <property type="entry name" value="Ald_DH_N"/>
</dbReference>
<gene>
    <name evidence="4" type="ORF">Aple_082530</name>
</gene>
<sequence>MERIRHVIDGRLVDSATGATFTSTNPYTREPWTEVALGGEREVRAAIDAARRAFDEGPWGRMPVAERVTLLHAFADLLERDAPELSRMDTLDMGKPYGDGSGVDVAGNASHLREHAEHARLATAPAFPGNGRHHIFSQYEAAGVVAAITPWNLPVLMAISKLGPALAWGNTVVLKPAEQSPASATLLARLALEAGIPPGVVNVVHGFGPGAAGEALASSPGIDRLTFTGSTAVGAAIGMLAARNLVPVLLECGGKGPNIIFSDADLGTPAAGWSAPPW</sequence>
<dbReference type="GO" id="GO:0016491">
    <property type="term" value="F:oxidoreductase activity"/>
    <property type="evidence" value="ECO:0007669"/>
    <property type="project" value="UniProtKB-KW"/>
</dbReference>
<proteinExistence type="inferred from homology"/>
<dbReference type="InterPro" id="IPR015590">
    <property type="entry name" value="Aldehyde_DH_dom"/>
</dbReference>
<dbReference type="FunFam" id="3.40.605.10:FF:000007">
    <property type="entry name" value="NAD/NADP-dependent betaine aldehyde dehydrogenase"/>
    <property type="match status" value="1"/>
</dbReference>
<dbReference type="RefSeq" id="WP_246265099.1">
    <property type="nucleotide sequence ID" value="NZ_BAAAHM010000001.1"/>
</dbReference>
<name>A0A5M3XVZ9_9ACTN</name>
<comment type="caution">
    <text evidence="4">The sequence shown here is derived from an EMBL/GenBank/DDBJ whole genome shotgun (WGS) entry which is preliminary data.</text>
</comment>
<accession>A0A5M3XVZ9</accession>
<feature type="domain" description="Aldehyde dehydrogenase" evidence="3">
    <location>
        <begin position="14"/>
        <end position="267"/>
    </location>
</feature>
<evidence type="ECO:0000313" key="5">
    <source>
        <dbReference type="Proteomes" id="UP000377595"/>
    </source>
</evidence>
<keyword evidence="5" id="KW-1185">Reference proteome</keyword>
<evidence type="ECO:0000259" key="3">
    <source>
        <dbReference type="Pfam" id="PF00171"/>
    </source>
</evidence>
<dbReference type="Proteomes" id="UP000377595">
    <property type="component" value="Unassembled WGS sequence"/>
</dbReference>
<evidence type="ECO:0000256" key="2">
    <source>
        <dbReference type="ARBA" id="ARBA00023002"/>
    </source>
</evidence>
<evidence type="ECO:0000256" key="1">
    <source>
        <dbReference type="ARBA" id="ARBA00009986"/>
    </source>
</evidence>
<evidence type="ECO:0000313" key="4">
    <source>
        <dbReference type="EMBL" id="GES25354.1"/>
    </source>
</evidence>
<dbReference type="InterPro" id="IPR016161">
    <property type="entry name" value="Ald_DH/histidinol_DH"/>
</dbReference>
<comment type="similarity">
    <text evidence="1">Belongs to the aldehyde dehydrogenase family.</text>
</comment>
<protein>
    <recommendedName>
        <fullName evidence="3">Aldehyde dehydrogenase domain-containing protein</fullName>
    </recommendedName>
</protein>
<dbReference type="AlphaFoldDB" id="A0A5M3XVZ9"/>
<organism evidence="4 5">
    <name type="scientific">Acrocarpospora pleiomorpha</name>
    <dbReference type="NCBI Taxonomy" id="90975"/>
    <lineage>
        <taxon>Bacteria</taxon>
        <taxon>Bacillati</taxon>
        <taxon>Actinomycetota</taxon>
        <taxon>Actinomycetes</taxon>
        <taxon>Streptosporangiales</taxon>
        <taxon>Streptosporangiaceae</taxon>
        <taxon>Acrocarpospora</taxon>
    </lineage>
</organism>
<dbReference type="SUPFAM" id="SSF53720">
    <property type="entry name" value="ALDH-like"/>
    <property type="match status" value="1"/>
</dbReference>
<dbReference type="EMBL" id="BLAF01000066">
    <property type="protein sequence ID" value="GES25354.1"/>
    <property type="molecule type" value="Genomic_DNA"/>
</dbReference>
<dbReference type="Gene3D" id="3.40.605.10">
    <property type="entry name" value="Aldehyde Dehydrogenase, Chain A, domain 1"/>
    <property type="match status" value="1"/>
</dbReference>
<dbReference type="Pfam" id="PF00171">
    <property type="entry name" value="Aldedh"/>
    <property type="match status" value="1"/>
</dbReference>
<keyword evidence="2" id="KW-0560">Oxidoreductase</keyword>
<reference evidence="4 5" key="1">
    <citation type="submission" date="2019-10" db="EMBL/GenBank/DDBJ databases">
        <title>Whole genome shotgun sequence of Acrocarpospora pleiomorpha NBRC 16267.</title>
        <authorList>
            <person name="Ichikawa N."/>
            <person name="Kimura A."/>
            <person name="Kitahashi Y."/>
            <person name="Komaki H."/>
            <person name="Oguchi A."/>
        </authorList>
    </citation>
    <scope>NUCLEOTIDE SEQUENCE [LARGE SCALE GENOMIC DNA]</scope>
    <source>
        <strain evidence="4 5">NBRC 16267</strain>
    </source>
</reference>